<dbReference type="EMBL" id="VLKO01000002">
    <property type="protein sequence ID" value="TWI02336.1"/>
    <property type="molecule type" value="Genomic_DNA"/>
</dbReference>
<dbReference type="Proteomes" id="UP000317519">
    <property type="component" value="Unassembled WGS sequence"/>
</dbReference>
<dbReference type="RefSeq" id="WP_144889601.1">
    <property type="nucleotide sequence ID" value="NZ_VLKO01000002.1"/>
</dbReference>
<evidence type="ECO:0000256" key="1">
    <source>
        <dbReference type="SAM" id="SignalP"/>
    </source>
</evidence>
<evidence type="ECO:0000313" key="2">
    <source>
        <dbReference type="EMBL" id="TWI02336.1"/>
    </source>
</evidence>
<gene>
    <name evidence="2" type="ORF">IQ05_00581</name>
</gene>
<accession>A0ABY3FMT8</accession>
<sequence length="497" mass="52776">MKENYFTKRVFQVALLFFLILAANTFAQVGVGTITPHASSVLDVSSTTQGMLTPRMTTAQRLAIASPADGLMVYDTDLKSFYYYNQATPAWTVINSASTGRLKFKRIKSTDVLATVLATELAAGGGAKYVLDSGTYYEINGIINFNFPIDLNNAYLVGLDANEDVLFKSSGFLFEGATGGTIKTLTISGGSSVFNLVGSGNTQSIIFRDAIVANSANVGTISGFGLVFFSVINYAANVTGITYTNNTRVLLSNTAWFGNNTGTFEKFTGTFSLIQKQGGFSEVNGTAVGVDVSANPIITGDAVMESVVFTGTNTVGYVSRYGTGSYTGYNFNNSWNVRCAGIPTETDVNAAGDFTFDYAVGAGATTSFSGVANQPTGIIKVAGVSTSTNLFRFATGGLSNRLIYEGKKKRLCQVTGSISFQVPAIGTYIIYVAKNGVSLSQFKIYGRGGAANDIVVVPINALVELNNSDYIEVWAQRYTTTNNGDSILTPNLSLVVK</sequence>
<name>A0ABY3FMT8_9FLAO</name>
<feature type="signal peptide" evidence="1">
    <location>
        <begin position="1"/>
        <end position="27"/>
    </location>
</feature>
<keyword evidence="1" id="KW-0732">Signal</keyword>
<keyword evidence="3" id="KW-1185">Reference proteome</keyword>
<feature type="chain" id="PRO_5045621328" description="Cell wall anchor protein" evidence="1">
    <location>
        <begin position="28"/>
        <end position="497"/>
    </location>
</feature>
<reference evidence="2 3" key="1">
    <citation type="journal article" date="2015" name="Stand. Genomic Sci.">
        <title>Genomic Encyclopedia of Bacterial and Archaeal Type Strains, Phase III: the genomes of soil and plant-associated and newly described type strains.</title>
        <authorList>
            <person name="Whitman W.B."/>
            <person name="Woyke T."/>
            <person name="Klenk H.P."/>
            <person name="Zhou Y."/>
            <person name="Lilburn T.G."/>
            <person name="Beck B.J."/>
            <person name="De Vos P."/>
            <person name="Vandamme P."/>
            <person name="Eisen J.A."/>
            <person name="Garrity G."/>
            <person name="Hugenholtz P."/>
            <person name="Kyrpides N.C."/>
        </authorList>
    </citation>
    <scope>NUCLEOTIDE SEQUENCE [LARGE SCALE GENOMIC DNA]</scope>
    <source>
        <strain evidence="2 3">CGMCC 1.6847</strain>
    </source>
</reference>
<organism evidence="2 3">
    <name type="scientific">Flavobacterium tiangeerense</name>
    <dbReference type="NCBI Taxonomy" id="459471"/>
    <lineage>
        <taxon>Bacteria</taxon>
        <taxon>Pseudomonadati</taxon>
        <taxon>Bacteroidota</taxon>
        <taxon>Flavobacteriia</taxon>
        <taxon>Flavobacteriales</taxon>
        <taxon>Flavobacteriaceae</taxon>
        <taxon>Flavobacterium</taxon>
    </lineage>
</organism>
<protein>
    <recommendedName>
        <fullName evidence="4">Cell wall anchor protein</fullName>
    </recommendedName>
</protein>
<comment type="caution">
    <text evidence="2">The sequence shown here is derived from an EMBL/GenBank/DDBJ whole genome shotgun (WGS) entry which is preliminary data.</text>
</comment>
<evidence type="ECO:0000313" key="3">
    <source>
        <dbReference type="Proteomes" id="UP000317519"/>
    </source>
</evidence>
<proteinExistence type="predicted"/>
<evidence type="ECO:0008006" key="4">
    <source>
        <dbReference type="Google" id="ProtNLM"/>
    </source>
</evidence>